<name>A0A2T7DVI2_9POAL</name>
<reference evidence="2 3" key="1">
    <citation type="submission" date="2018-04" db="EMBL/GenBank/DDBJ databases">
        <title>WGS assembly of Panicum hallii var. hallii HAL2.</title>
        <authorList>
            <person name="Lovell J."/>
            <person name="Jenkins J."/>
            <person name="Lowry D."/>
            <person name="Mamidi S."/>
            <person name="Sreedasyam A."/>
            <person name="Weng X."/>
            <person name="Barry K."/>
            <person name="Bonette J."/>
            <person name="Campitelli B."/>
            <person name="Daum C."/>
            <person name="Gordon S."/>
            <person name="Gould B."/>
            <person name="Lipzen A."/>
            <person name="MacQueen A."/>
            <person name="Palacio-Mejia J."/>
            <person name="Plott C."/>
            <person name="Shakirov E."/>
            <person name="Shu S."/>
            <person name="Yoshinaga Y."/>
            <person name="Zane M."/>
            <person name="Rokhsar D."/>
            <person name="Grimwood J."/>
            <person name="Schmutz J."/>
            <person name="Juenger T."/>
        </authorList>
    </citation>
    <scope>NUCLEOTIDE SEQUENCE [LARGE SCALE GENOMIC DNA]</scope>
    <source>
        <strain evidence="3">cv. HAL2</strain>
    </source>
</reference>
<proteinExistence type="predicted"/>
<dbReference type="Gramene" id="PUZ59583">
    <property type="protein sequence ID" value="PUZ59583"/>
    <property type="gene ID" value="GQ55_4G054100"/>
</dbReference>
<feature type="region of interest" description="Disordered" evidence="1">
    <location>
        <begin position="232"/>
        <end position="257"/>
    </location>
</feature>
<keyword evidence="3" id="KW-1185">Reference proteome</keyword>
<feature type="compositionally biased region" description="Basic and acidic residues" evidence="1">
    <location>
        <begin position="130"/>
        <end position="144"/>
    </location>
</feature>
<feature type="region of interest" description="Disordered" evidence="1">
    <location>
        <begin position="112"/>
        <end position="217"/>
    </location>
</feature>
<feature type="compositionally biased region" description="Low complexity" evidence="1">
    <location>
        <begin position="175"/>
        <end position="188"/>
    </location>
</feature>
<dbReference type="AlphaFoldDB" id="A0A2T7DVI2"/>
<accession>A0A2T7DVI2</accession>
<protein>
    <submittedName>
        <fullName evidence="2">Uncharacterized protein</fullName>
    </submittedName>
</protein>
<organism evidence="2 3">
    <name type="scientific">Panicum hallii var. hallii</name>
    <dbReference type="NCBI Taxonomy" id="1504633"/>
    <lineage>
        <taxon>Eukaryota</taxon>
        <taxon>Viridiplantae</taxon>
        <taxon>Streptophyta</taxon>
        <taxon>Embryophyta</taxon>
        <taxon>Tracheophyta</taxon>
        <taxon>Spermatophyta</taxon>
        <taxon>Magnoliopsida</taxon>
        <taxon>Liliopsida</taxon>
        <taxon>Poales</taxon>
        <taxon>Poaceae</taxon>
        <taxon>PACMAD clade</taxon>
        <taxon>Panicoideae</taxon>
        <taxon>Panicodae</taxon>
        <taxon>Paniceae</taxon>
        <taxon>Panicinae</taxon>
        <taxon>Panicum</taxon>
        <taxon>Panicum sect. Panicum</taxon>
    </lineage>
</organism>
<feature type="compositionally biased region" description="Basic and acidic residues" evidence="1">
    <location>
        <begin position="112"/>
        <end position="123"/>
    </location>
</feature>
<gene>
    <name evidence="2" type="ORF">GQ55_4G054100</name>
</gene>
<dbReference type="EMBL" id="CM009752">
    <property type="protein sequence ID" value="PUZ59583.1"/>
    <property type="molecule type" value="Genomic_DNA"/>
</dbReference>
<feature type="compositionally biased region" description="Basic and acidic residues" evidence="1">
    <location>
        <begin position="242"/>
        <end position="252"/>
    </location>
</feature>
<evidence type="ECO:0000313" key="2">
    <source>
        <dbReference type="EMBL" id="PUZ59583.1"/>
    </source>
</evidence>
<evidence type="ECO:0000256" key="1">
    <source>
        <dbReference type="SAM" id="MobiDB-lite"/>
    </source>
</evidence>
<sequence>MSRGCGHLDRFACSGEEAIRAGVTGGRRVVGRRLLDALQEHPVLGRRREPVGGGEQVAAVQEAAAAAAVAERPAGVLLLPADQLVLERRRRGRVAPVEVVEGHDARGRREAVVAREADDRGPERAGGGRGDARELLHHGAEVGRVRVQQRHGRAPRRAGPPPRRLPDTGPVGAQLLLGRLGRAPAGPARGRRARRGGREHVGPARRDGIGGSGQPRGGVVVVELGPLREARAGVTHRHGRRKPVEARGEQRATTRVVSEEEFGTAAGTTIYSGPARGQPDVAVRRITALVKSTPGIRRRVPSEKRR</sequence>
<feature type="compositionally biased region" description="Basic residues" evidence="1">
    <location>
        <begin position="147"/>
        <end position="156"/>
    </location>
</feature>
<feature type="compositionally biased region" description="Basic and acidic residues" evidence="1">
    <location>
        <begin position="196"/>
        <end position="208"/>
    </location>
</feature>
<evidence type="ECO:0000313" key="3">
    <source>
        <dbReference type="Proteomes" id="UP000244336"/>
    </source>
</evidence>
<dbReference type="Proteomes" id="UP000244336">
    <property type="component" value="Chromosome 4"/>
</dbReference>